<dbReference type="InterPro" id="IPR013538">
    <property type="entry name" value="ASHA1/2-like_C"/>
</dbReference>
<dbReference type="RefSeq" id="WP_130857628.1">
    <property type="nucleotide sequence ID" value="NZ_JBHLWO010000002.1"/>
</dbReference>
<feature type="domain" description="Activator of Hsp90 ATPase homologue 1/2-like C-terminal" evidence="2">
    <location>
        <begin position="22"/>
        <end position="150"/>
    </location>
</feature>
<reference evidence="3 4" key="1">
    <citation type="submission" date="2024-09" db="EMBL/GenBank/DDBJ databases">
        <authorList>
            <person name="Sun Q."/>
            <person name="Mori K."/>
        </authorList>
    </citation>
    <scope>NUCLEOTIDE SEQUENCE [LARGE SCALE GENOMIC DNA]</scope>
    <source>
        <strain evidence="3 4">CCM 7765</strain>
    </source>
</reference>
<dbReference type="CDD" id="cd08899">
    <property type="entry name" value="SRPBCC_CalC_Aha1-like_6"/>
    <property type="match status" value="1"/>
</dbReference>
<proteinExistence type="inferred from homology"/>
<dbReference type="EMBL" id="JBHLWO010000002">
    <property type="protein sequence ID" value="MFC0318509.1"/>
    <property type="molecule type" value="Genomic_DNA"/>
</dbReference>
<evidence type="ECO:0000259" key="2">
    <source>
        <dbReference type="Pfam" id="PF08327"/>
    </source>
</evidence>
<protein>
    <submittedName>
        <fullName evidence="3">SRPBCC family protein</fullName>
    </submittedName>
</protein>
<organism evidence="3 4">
    <name type="scientific">Olivibacter oleidegradans</name>
    <dbReference type="NCBI Taxonomy" id="760123"/>
    <lineage>
        <taxon>Bacteria</taxon>
        <taxon>Pseudomonadati</taxon>
        <taxon>Bacteroidota</taxon>
        <taxon>Sphingobacteriia</taxon>
        <taxon>Sphingobacteriales</taxon>
        <taxon>Sphingobacteriaceae</taxon>
        <taxon>Olivibacter</taxon>
    </lineage>
</organism>
<accession>A0ABV6HIU0</accession>
<sequence>MENYGKIIAPGTIRFERLLPGPIERVWAYITESDKREKWLASGEMDLKVGGKVNLHFVHANLSSYQETPPDKYKCYEHGNSFSGTVIQCTPPYLLTFTWGDGSEVTFELHKQEKKILLVLTHRHLEAVEARISVASGWHTHLGILVARLERREPAGFWGVHNQMEKEYTEILTEL</sequence>
<gene>
    <name evidence="3" type="ORF">ACFFI0_09320</name>
</gene>
<comment type="caution">
    <text evidence="3">The sequence shown here is derived from an EMBL/GenBank/DDBJ whole genome shotgun (WGS) entry which is preliminary data.</text>
</comment>
<name>A0ABV6HIU0_9SPHI</name>
<evidence type="ECO:0000313" key="3">
    <source>
        <dbReference type="EMBL" id="MFC0318509.1"/>
    </source>
</evidence>
<keyword evidence="4" id="KW-1185">Reference proteome</keyword>
<evidence type="ECO:0000256" key="1">
    <source>
        <dbReference type="ARBA" id="ARBA00006817"/>
    </source>
</evidence>
<evidence type="ECO:0000313" key="4">
    <source>
        <dbReference type="Proteomes" id="UP001589774"/>
    </source>
</evidence>
<dbReference type="InterPro" id="IPR023393">
    <property type="entry name" value="START-like_dom_sf"/>
</dbReference>
<dbReference type="Pfam" id="PF08327">
    <property type="entry name" value="AHSA1"/>
    <property type="match status" value="1"/>
</dbReference>
<comment type="similarity">
    <text evidence="1">Belongs to the AHA1 family.</text>
</comment>
<dbReference type="SUPFAM" id="SSF55961">
    <property type="entry name" value="Bet v1-like"/>
    <property type="match status" value="1"/>
</dbReference>
<dbReference type="Proteomes" id="UP001589774">
    <property type="component" value="Unassembled WGS sequence"/>
</dbReference>
<dbReference type="Gene3D" id="3.30.530.20">
    <property type="match status" value="1"/>
</dbReference>